<dbReference type="PANTHER" id="PTHR10947">
    <property type="entry name" value="PHENYLALANYL-TRNA SYNTHETASE BETA CHAIN AND LEUCINE-RICH REPEAT-CONTAINING PROTEIN 47"/>
    <property type="match status" value="1"/>
</dbReference>
<accession>A0A7C4JKC5</accession>
<dbReference type="Pfam" id="PF17759">
    <property type="entry name" value="tRNA_synthFbeta"/>
    <property type="match status" value="1"/>
</dbReference>
<feature type="domain" description="B5" evidence="14">
    <location>
        <begin position="268"/>
        <end position="346"/>
    </location>
</feature>
<dbReference type="Gene3D" id="3.50.40.10">
    <property type="entry name" value="Phenylalanyl-trna Synthetase, Chain B, domain 3"/>
    <property type="match status" value="1"/>
</dbReference>
<dbReference type="EC" id="6.1.1.20" evidence="4"/>
<keyword evidence="9" id="KW-0067">ATP-binding</keyword>
<name>A0A7C4JKC5_9CREN</name>
<keyword evidence="10" id="KW-0460">Magnesium</keyword>
<sequence>MPVVRTRLSKLAMLTSINDVEKLREVLFNLKCETEIEEDKIIAIEVQSDRLDMFSVEGIAYAVKLYAGLEKPKIPSYKLVFKALIEPPSKRPYIAIAAVKGIDIDEETLKELIEFQERLHTTYGRNRRKIAIGLHDLRKLPKGDIIYREVDIDKAFMVPLFGNNKVSVREVIESTDQGKLYGEISRWGNKHPALLVGEEIIALPPVINSDITRLEPSSRDIFIDVTGTDFNAVMNVLNVIVHALSFYGGEILGAEIYYPDKIVLSPNFESKNISIELDFASKWLGIPKDELMAEGSKALERMGYIVDGVDADHIIVKVHPSRCDILHQVDVVEDIAIGLGYNNLGLEFISPPNTVKLPKFSDEVAIEEILREILVGLGYIELNTLTLAPSDVISLVSAEPFPLMVNAISKELDSVRNSLIPSILIVLRDSQYVTLPVKVFEIGEVVERCADCYNGWRNRARLSFAIMDSEIRFEEVHADLYLILYELGLEKIVSIENCKQKAFIEGRCGCIKYEDTMVGIFGEVHPNILKILELEYPVAITELYIDALAKVITCKQMSI</sequence>
<keyword evidence="12" id="KW-0030">Aminoacyl-tRNA synthetase</keyword>
<dbReference type="EMBL" id="DTCK01000041">
    <property type="protein sequence ID" value="HGQ36471.1"/>
    <property type="molecule type" value="Genomic_DNA"/>
</dbReference>
<keyword evidence="11" id="KW-0648">Protein biosynthesis</keyword>
<evidence type="ECO:0000256" key="7">
    <source>
        <dbReference type="ARBA" id="ARBA00022723"/>
    </source>
</evidence>
<dbReference type="NCBIfam" id="TIGR00471">
    <property type="entry name" value="pheT_arch"/>
    <property type="match status" value="1"/>
</dbReference>
<evidence type="ECO:0000259" key="13">
    <source>
        <dbReference type="PROSITE" id="PS50042"/>
    </source>
</evidence>
<dbReference type="InterPro" id="IPR009061">
    <property type="entry name" value="DNA-bd_dom_put_sf"/>
</dbReference>
<dbReference type="InterPro" id="IPR045864">
    <property type="entry name" value="aa-tRNA-synth_II/BPL/LPL"/>
</dbReference>
<dbReference type="SUPFAM" id="SSF55681">
    <property type="entry name" value="Class II aaRS and biotin synthetases"/>
    <property type="match status" value="1"/>
</dbReference>
<dbReference type="InterPro" id="IPR045060">
    <property type="entry name" value="Phe-tRNA-ligase_IIc_bsu"/>
</dbReference>
<dbReference type="Gene3D" id="3.30.56.10">
    <property type="match status" value="2"/>
</dbReference>
<dbReference type="InterPro" id="IPR041616">
    <property type="entry name" value="PheRS_beta_core"/>
</dbReference>
<evidence type="ECO:0000259" key="14">
    <source>
        <dbReference type="PROSITE" id="PS51483"/>
    </source>
</evidence>
<evidence type="ECO:0000256" key="5">
    <source>
        <dbReference type="ARBA" id="ARBA00022490"/>
    </source>
</evidence>
<dbReference type="SUPFAM" id="SSF46955">
    <property type="entry name" value="Putative DNA-binding domain"/>
    <property type="match status" value="2"/>
</dbReference>
<dbReference type="InterPro" id="IPR005146">
    <property type="entry name" value="B3/B4_tRNA-bd"/>
</dbReference>
<dbReference type="PROSITE" id="PS50042">
    <property type="entry name" value="CNMP_BINDING_3"/>
    <property type="match status" value="1"/>
</dbReference>
<dbReference type="SMART" id="SM00874">
    <property type="entry name" value="B5"/>
    <property type="match status" value="1"/>
</dbReference>
<dbReference type="Gene3D" id="3.30.930.10">
    <property type="entry name" value="Bira Bifunctional Protein, Domain 2"/>
    <property type="match status" value="1"/>
</dbReference>
<evidence type="ECO:0000256" key="12">
    <source>
        <dbReference type="ARBA" id="ARBA00023146"/>
    </source>
</evidence>
<evidence type="ECO:0000256" key="2">
    <source>
        <dbReference type="ARBA" id="ARBA00004496"/>
    </source>
</evidence>
<evidence type="ECO:0000256" key="11">
    <source>
        <dbReference type="ARBA" id="ARBA00022917"/>
    </source>
</evidence>
<protein>
    <recommendedName>
        <fullName evidence="4">phenylalanine--tRNA ligase</fullName>
        <ecNumber evidence="4">6.1.1.20</ecNumber>
    </recommendedName>
</protein>
<organism evidence="16">
    <name type="scientific">Ignisphaera aggregans</name>
    <dbReference type="NCBI Taxonomy" id="334771"/>
    <lineage>
        <taxon>Archaea</taxon>
        <taxon>Thermoproteota</taxon>
        <taxon>Thermoprotei</taxon>
        <taxon>Desulfurococcales</taxon>
        <taxon>Desulfurococcaceae</taxon>
        <taxon>Ignisphaera</taxon>
    </lineage>
</organism>
<proteinExistence type="inferred from homology"/>
<dbReference type="PANTHER" id="PTHR10947:SF0">
    <property type="entry name" value="PHENYLALANINE--TRNA LIGASE BETA SUBUNIT"/>
    <property type="match status" value="1"/>
</dbReference>
<dbReference type="SMART" id="SM00873">
    <property type="entry name" value="B3_4"/>
    <property type="match status" value="1"/>
</dbReference>
<dbReference type="InterPro" id="IPR000595">
    <property type="entry name" value="cNMP-bd_dom"/>
</dbReference>
<keyword evidence="6 16" id="KW-0436">Ligase</keyword>
<evidence type="ECO:0000256" key="3">
    <source>
        <dbReference type="ARBA" id="ARBA00007438"/>
    </source>
</evidence>
<dbReference type="Pfam" id="PF03484">
    <property type="entry name" value="B5"/>
    <property type="match status" value="1"/>
</dbReference>
<dbReference type="AlphaFoldDB" id="A0A7C4JKC5"/>
<dbReference type="GO" id="GO:0009328">
    <property type="term" value="C:phenylalanine-tRNA ligase complex"/>
    <property type="evidence" value="ECO:0007669"/>
    <property type="project" value="TreeGrafter"/>
</dbReference>
<gene>
    <name evidence="16" type="ORF">ENU08_01440</name>
    <name evidence="15" type="ORF">ENU41_07350</name>
</gene>
<evidence type="ECO:0000256" key="10">
    <source>
        <dbReference type="ARBA" id="ARBA00022842"/>
    </source>
</evidence>
<dbReference type="GO" id="GO:0004826">
    <property type="term" value="F:phenylalanine-tRNA ligase activity"/>
    <property type="evidence" value="ECO:0007669"/>
    <property type="project" value="UniProtKB-EC"/>
</dbReference>
<evidence type="ECO:0000313" key="16">
    <source>
        <dbReference type="EMBL" id="HGQ63893.1"/>
    </source>
</evidence>
<dbReference type="GO" id="GO:0003723">
    <property type="term" value="F:RNA binding"/>
    <property type="evidence" value="ECO:0007669"/>
    <property type="project" value="InterPro"/>
</dbReference>
<keyword evidence="7" id="KW-0479">Metal-binding</keyword>
<dbReference type="GO" id="GO:0005524">
    <property type="term" value="F:ATP binding"/>
    <property type="evidence" value="ECO:0007669"/>
    <property type="project" value="UniProtKB-KW"/>
</dbReference>
<evidence type="ECO:0000256" key="4">
    <source>
        <dbReference type="ARBA" id="ARBA00012814"/>
    </source>
</evidence>
<dbReference type="EMBL" id="DTBD01000009">
    <property type="protein sequence ID" value="HGQ63893.1"/>
    <property type="molecule type" value="Genomic_DNA"/>
</dbReference>
<comment type="caution">
    <text evidence="16">The sequence shown here is derived from an EMBL/GenBank/DDBJ whole genome shotgun (WGS) entry which is preliminary data.</text>
</comment>
<dbReference type="InterPro" id="IPR020825">
    <property type="entry name" value="Phe-tRNA_synthase-like_B3/B4"/>
</dbReference>
<feature type="domain" description="Cyclic nucleotide-binding" evidence="13">
    <location>
        <begin position="138"/>
        <end position="185"/>
    </location>
</feature>
<dbReference type="GO" id="GO:0000287">
    <property type="term" value="F:magnesium ion binding"/>
    <property type="evidence" value="ECO:0007669"/>
    <property type="project" value="InterPro"/>
</dbReference>
<comment type="similarity">
    <text evidence="3">Belongs to the phenylalanyl-tRNA synthetase beta subunit family. Type 2 subfamily.</text>
</comment>
<dbReference type="PROSITE" id="PS51483">
    <property type="entry name" value="B5"/>
    <property type="match status" value="1"/>
</dbReference>
<evidence type="ECO:0000256" key="9">
    <source>
        <dbReference type="ARBA" id="ARBA00022840"/>
    </source>
</evidence>
<keyword evidence="8" id="KW-0547">Nucleotide-binding</keyword>
<dbReference type="InterPro" id="IPR005147">
    <property type="entry name" value="tRNA_synthase_B5-dom"/>
</dbReference>
<evidence type="ECO:0000256" key="1">
    <source>
        <dbReference type="ARBA" id="ARBA00001946"/>
    </source>
</evidence>
<comment type="subcellular location">
    <subcellularLocation>
        <location evidence="2">Cytoplasm</location>
    </subcellularLocation>
</comment>
<evidence type="ECO:0000256" key="8">
    <source>
        <dbReference type="ARBA" id="ARBA00022741"/>
    </source>
</evidence>
<dbReference type="InterPro" id="IPR004531">
    <property type="entry name" value="Phe-tRNA-synth_IIc_bsu_arc_euk"/>
</dbReference>
<reference evidence="16" key="1">
    <citation type="journal article" date="2020" name="mSystems">
        <title>Genome- and Community-Level Interaction Insights into Carbon Utilization and Element Cycling Functions of Hydrothermarchaeota in Hydrothermal Sediment.</title>
        <authorList>
            <person name="Zhou Z."/>
            <person name="Liu Y."/>
            <person name="Xu W."/>
            <person name="Pan J."/>
            <person name="Luo Z.H."/>
            <person name="Li M."/>
        </authorList>
    </citation>
    <scope>NUCLEOTIDE SEQUENCE [LARGE SCALE GENOMIC DNA]</scope>
    <source>
        <strain evidence="16">SpSt-637</strain>
        <strain evidence="15">SpSt-667</strain>
    </source>
</reference>
<comment type="cofactor">
    <cofactor evidence="1">
        <name>Mg(2+)</name>
        <dbReference type="ChEBI" id="CHEBI:18420"/>
    </cofactor>
</comment>
<dbReference type="GO" id="GO:0006432">
    <property type="term" value="P:phenylalanyl-tRNA aminoacylation"/>
    <property type="evidence" value="ECO:0007669"/>
    <property type="project" value="InterPro"/>
</dbReference>
<keyword evidence="5" id="KW-0963">Cytoplasm</keyword>
<evidence type="ECO:0000313" key="15">
    <source>
        <dbReference type="EMBL" id="HGQ36471.1"/>
    </source>
</evidence>
<evidence type="ECO:0000256" key="6">
    <source>
        <dbReference type="ARBA" id="ARBA00022598"/>
    </source>
</evidence>